<protein>
    <submittedName>
        <fullName evidence="2">Replication initiator protein</fullName>
    </submittedName>
</protein>
<feature type="domain" description="Replication-associated protein ORF2/G2P" evidence="1">
    <location>
        <begin position="55"/>
        <end position="195"/>
    </location>
</feature>
<evidence type="ECO:0000259" key="1">
    <source>
        <dbReference type="Pfam" id="PF23343"/>
    </source>
</evidence>
<name>A0A976N1Z9_9VIRU</name>
<dbReference type="InterPro" id="IPR056906">
    <property type="entry name" value="ORF2/G2P_dom"/>
</dbReference>
<reference evidence="2" key="1">
    <citation type="submission" date="2022-02" db="EMBL/GenBank/DDBJ databases">
        <title>Towards deciphering the DNA virus diversity associated with rodent species in the families Cricetidae and Heteromyidae.</title>
        <authorList>
            <person name="Lund M."/>
            <person name="Larsen B.B."/>
            <person name="Gryseels S."/>
            <person name="Kraberger S."/>
            <person name="Rowsey D.M."/>
            <person name="Steger L."/>
            <person name="Yule K.M."/>
            <person name="Upham N.S."/>
            <person name="Worobey M."/>
            <person name="Van Doorslaer K."/>
            <person name="Varsani A."/>
        </authorList>
    </citation>
    <scope>NUCLEOTIDE SEQUENCE</scope>
    <source>
        <strain evidence="2">UA06Rod_12</strain>
    </source>
</reference>
<organism evidence="2">
    <name type="scientific">Dipodfec virus UA06Rod_12</name>
    <dbReference type="NCBI Taxonomy" id="2929316"/>
    <lineage>
        <taxon>Viruses</taxon>
        <taxon>Monodnaviria</taxon>
        <taxon>Sangervirae</taxon>
        <taxon>Phixviricota</taxon>
        <taxon>Malgrandaviricetes</taxon>
        <taxon>Petitvirales</taxon>
        <taxon>Microviridae</taxon>
    </lineage>
</organism>
<dbReference type="EMBL" id="OM869591">
    <property type="protein sequence ID" value="UPW41409.1"/>
    <property type="molecule type" value="Genomic_DNA"/>
</dbReference>
<proteinExistence type="predicted"/>
<dbReference type="Pfam" id="PF23343">
    <property type="entry name" value="REP_ORF2-G2P"/>
    <property type="match status" value="1"/>
</dbReference>
<evidence type="ECO:0000313" key="2">
    <source>
        <dbReference type="EMBL" id="UPW41409.1"/>
    </source>
</evidence>
<accession>A0A976N1Z9</accession>
<sequence length="550" mass="66158">MNITVPLRFEGQYNRYIYNVPSPNLYSTQLTRQRSFATRAMYEYEYTKLRNGVSYFVTFTFNDNSVIKLRGSNYCNNSSFRSFLVNKLYKTIERKYNCKVKYFCCGELGEGKGKRGYANNPHFHVIFYLTPTSQDSILPSEQTFFRLIRDYWESEDVTCNPRYYNYGIVSGSKRGTSALTSSDACGYVAKYVTKDKFHYQKLDELRNSVFRILFRFWQNMDKLDMYDFQQCDYDYLLIFHRFGKIQIDSTDSIYKYLLSLFLLFFNLNHSTFSHEINQLYELRDIATNYLKKYLLPKPFLSNGLGLYAMSQVRDWSRPCLPYKTGHGIQYFPIPQYIYRKKFFDVERYQLYNAKYDVIEYRTRYVPNEEHKKLFGNYEFFRTMFNRSFTKFVENFRINQNLSLDSIIEFLYSHKLIPKKPTYLPPQALTSISLSTLFFYYIYKNYYEGTTFTPSFIHINEPSNLEIILDHLHNDYINLKYESKIITSTDSTYLSPIPESFPSDRYFAKYFPSFQIIDYLLTYLSYFINEELVQKNDEWRQIRRNHFVHSD</sequence>